<keyword evidence="1" id="KW-0812">Transmembrane</keyword>
<proteinExistence type="predicted"/>
<dbReference type="RefSeq" id="WP_131350265.1">
    <property type="nucleotide sequence ID" value="NZ_SJKB01000001.1"/>
</dbReference>
<sequence>MYVRPPIDAPVDIQLRFVRQRLIALETRIGKERQEADQRIARVQEAGQLTDARVQAAIAAVDAKVREVATGNVRMQLGGLLLVGIGSVISTLPAVFGWH</sequence>
<name>A0A4R0L0P9_9ACTN</name>
<keyword evidence="3" id="KW-1185">Reference proteome</keyword>
<dbReference type="AlphaFoldDB" id="A0A4R0L0P9"/>
<dbReference type="Proteomes" id="UP000291144">
    <property type="component" value="Unassembled WGS sequence"/>
</dbReference>
<organism evidence="2 3">
    <name type="scientific">Kribbella pittospori</name>
    <dbReference type="NCBI Taxonomy" id="722689"/>
    <lineage>
        <taxon>Bacteria</taxon>
        <taxon>Bacillati</taxon>
        <taxon>Actinomycetota</taxon>
        <taxon>Actinomycetes</taxon>
        <taxon>Propionibacteriales</taxon>
        <taxon>Kribbellaceae</taxon>
        <taxon>Kribbella</taxon>
    </lineage>
</organism>
<dbReference type="EMBL" id="SJKB01000001">
    <property type="protein sequence ID" value="TCC65674.1"/>
    <property type="molecule type" value="Genomic_DNA"/>
</dbReference>
<evidence type="ECO:0000313" key="2">
    <source>
        <dbReference type="EMBL" id="TCC65674.1"/>
    </source>
</evidence>
<reference evidence="2 3" key="1">
    <citation type="submission" date="2019-02" db="EMBL/GenBank/DDBJ databases">
        <title>Kribbella capetownensis sp. nov. and Kribbella speibonae sp. nov., isolated from soil.</title>
        <authorList>
            <person name="Curtis S.M."/>
            <person name="Norton I."/>
            <person name="Everest G.J."/>
            <person name="Meyers P.R."/>
        </authorList>
    </citation>
    <scope>NUCLEOTIDE SEQUENCE [LARGE SCALE GENOMIC DNA]</scope>
    <source>
        <strain evidence="2 3">NRRL B-24813</strain>
    </source>
</reference>
<keyword evidence="1" id="KW-1133">Transmembrane helix</keyword>
<keyword evidence="1" id="KW-0472">Membrane</keyword>
<feature type="transmembrane region" description="Helical" evidence="1">
    <location>
        <begin position="77"/>
        <end position="98"/>
    </location>
</feature>
<comment type="caution">
    <text evidence="2">The sequence shown here is derived from an EMBL/GenBank/DDBJ whole genome shotgun (WGS) entry which is preliminary data.</text>
</comment>
<gene>
    <name evidence="2" type="ORF">E0H73_01680</name>
</gene>
<dbReference type="OrthoDB" id="9937564at2"/>
<accession>A0A4R0L0P9</accession>
<evidence type="ECO:0000256" key="1">
    <source>
        <dbReference type="SAM" id="Phobius"/>
    </source>
</evidence>
<protein>
    <submittedName>
        <fullName evidence="2">Uncharacterized protein</fullName>
    </submittedName>
</protein>
<evidence type="ECO:0000313" key="3">
    <source>
        <dbReference type="Proteomes" id="UP000291144"/>
    </source>
</evidence>